<reference evidence="2 3" key="1">
    <citation type="submission" date="2024-01" db="EMBL/GenBank/DDBJ databases">
        <title>Genome assemblies of Stephania.</title>
        <authorList>
            <person name="Yang L."/>
        </authorList>
    </citation>
    <scope>NUCLEOTIDE SEQUENCE [LARGE SCALE GENOMIC DNA]</scope>
    <source>
        <strain evidence="2">YNDBR</strain>
        <tissue evidence="2">Leaf</tissue>
    </source>
</reference>
<evidence type="ECO:0000313" key="3">
    <source>
        <dbReference type="Proteomes" id="UP001420932"/>
    </source>
</evidence>
<gene>
    <name evidence="2" type="ORF">Syun_006570</name>
</gene>
<evidence type="ECO:0000313" key="2">
    <source>
        <dbReference type="EMBL" id="KAK9160229.1"/>
    </source>
</evidence>
<evidence type="ECO:0000256" key="1">
    <source>
        <dbReference type="SAM" id="MobiDB-lite"/>
    </source>
</evidence>
<proteinExistence type="predicted"/>
<dbReference type="EMBL" id="JBBNAF010000003">
    <property type="protein sequence ID" value="KAK9160229.1"/>
    <property type="molecule type" value="Genomic_DNA"/>
</dbReference>
<feature type="compositionally biased region" description="Basic and acidic residues" evidence="1">
    <location>
        <begin position="1"/>
        <end position="17"/>
    </location>
</feature>
<comment type="caution">
    <text evidence="2">The sequence shown here is derived from an EMBL/GenBank/DDBJ whole genome shotgun (WGS) entry which is preliminary data.</text>
</comment>
<accession>A0AAP0L096</accession>
<feature type="region of interest" description="Disordered" evidence="1">
    <location>
        <begin position="1"/>
        <end position="82"/>
    </location>
</feature>
<dbReference type="AlphaFoldDB" id="A0AAP0L096"/>
<name>A0AAP0L096_9MAGN</name>
<sequence>MKSSSFREETDGTDETKAWCSSGSAMASRVRRTSKTATHWAARHQAGGDAGDKHDATSADNSDSGEPPTRTTNSSGGPNNQTTAVQQTMQMCRCAVMAEAEQVGRQAADVQRWLRMRQTDRYAGVLLRLQNMTDEEELCSTQPIFNLDEDVSIDALKNLEVNEVTQVEDYWRETSEEREVFQIDSEIVIAINEGENEMKIDVISDKPEKAQIESGETNLWCRCNHPPSHAHLVHLIKGWK</sequence>
<feature type="compositionally biased region" description="Polar residues" evidence="1">
    <location>
        <begin position="58"/>
        <end position="82"/>
    </location>
</feature>
<dbReference type="Proteomes" id="UP001420932">
    <property type="component" value="Unassembled WGS sequence"/>
</dbReference>
<organism evidence="2 3">
    <name type="scientific">Stephania yunnanensis</name>
    <dbReference type="NCBI Taxonomy" id="152371"/>
    <lineage>
        <taxon>Eukaryota</taxon>
        <taxon>Viridiplantae</taxon>
        <taxon>Streptophyta</taxon>
        <taxon>Embryophyta</taxon>
        <taxon>Tracheophyta</taxon>
        <taxon>Spermatophyta</taxon>
        <taxon>Magnoliopsida</taxon>
        <taxon>Ranunculales</taxon>
        <taxon>Menispermaceae</taxon>
        <taxon>Menispermoideae</taxon>
        <taxon>Cissampelideae</taxon>
        <taxon>Stephania</taxon>
    </lineage>
</organism>
<keyword evidence="3" id="KW-1185">Reference proteome</keyword>
<protein>
    <submittedName>
        <fullName evidence="2">Uncharacterized protein</fullName>
    </submittedName>
</protein>